<dbReference type="GO" id="GO:0005537">
    <property type="term" value="F:D-mannose binding"/>
    <property type="evidence" value="ECO:0007669"/>
    <property type="project" value="UniProtKB-KW"/>
</dbReference>
<dbReference type="PANTHER" id="PTHR32080:SF54">
    <property type="entry name" value="GNK2-HOMOLOGOUS DOMAIN-CONTAINING PROTEIN"/>
    <property type="match status" value="1"/>
</dbReference>
<reference evidence="17 18" key="1">
    <citation type="submission" date="2024-11" db="EMBL/GenBank/DDBJ databases">
        <title>A near-complete genome assembly of Cinchona calisaya.</title>
        <authorList>
            <person name="Lian D.C."/>
            <person name="Zhao X.W."/>
            <person name="Wei L."/>
        </authorList>
    </citation>
    <scope>NUCLEOTIDE SEQUENCE [LARGE SCALE GENOMIC DNA]</scope>
    <source>
        <tissue evidence="17">Nenye</tissue>
    </source>
</reference>
<evidence type="ECO:0000256" key="12">
    <source>
        <dbReference type="ARBA" id="ARBA00023157"/>
    </source>
</evidence>
<organism evidence="17 18">
    <name type="scientific">Cinchona calisaya</name>
    <dbReference type="NCBI Taxonomy" id="153742"/>
    <lineage>
        <taxon>Eukaryota</taxon>
        <taxon>Viridiplantae</taxon>
        <taxon>Streptophyta</taxon>
        <taxon>Embryophyta</taxon>
        <taxon>Tracheophyta</taxon>
        <taxon>Spermatophyta</taxon>
        <taxon>Magnoliopsida</taxon>
        <taxon>eudicotyledons</taxon>
        <taxon>Gunneridae</taxon>
        <taxon>Pentapetalae</taxon>
        <taxon>asterids</taxon>
        <taxon>lamiids</taxon>
        <taxon>Gentianales</taxon>
        <taxon>Rubiaceae</taxon>
        <taxon>Cinchonoideae</taxon>
        <taxon>Cinchoneae</taxon>
        <taxon>Cinchona</taxon>
    </lineage>
</organism>
<dbReference type="FunFam" id="3.30.430.20:FF:000023">
    <property type="entry name" value="Antifungal protein ginkbilobin-2"/>
    <property type="match status" value="1"/>
</dbReference>
<dbReference type="InterPro" id="IPR002902">
    <property type="entry name" value="GNK2"/>
</dbReference>
<dbReference type="GO" id="GO:0042742">
    <property type="term" value="P:defense response to bacterium"/>
    <property type="evidence" value="ECO:0007669"/>
    <property type="project" value="UniProtKB-KW"/>
</dbReference>
<dbReference type="Proteomes" id="UP001630127">
    <property type="component" value="Unassembled WGS sequence"/>
</dbReference>
<keyword evidence="4" id="KW-0945">Host-virus interaction</keyword>
<comment type="subcellular location">
    <subcellularLocation>
        <location evidence="13">Cell junction</location>
        <location evidence="13">Plasmodesma</location>
    </subcellularLocation>
    <subcellularLocation>
        <location evidence="1">Cell membrane</location>
        <topology evidence="1">Single-pass type I membrane protein</topology>
    </subcellularLocation>
</comment>
<evidence type="ECO:0000256" key="9">
    <source>
        <dbReference type="ARBA" id="ARBA00022949"/>
    </source>
</evidence>
<keyword evidence="3" id="KW-0295">Fungicide</keyword>
<dbReference type="CDD" id="cd23509">
    <property type="entry name" value="Gnk2-like"/>
    <property type="match status" value="1"/>
</dbReference>
<evidence type="ECO:0000256" key="2">
    <source>
        <dbReference type="ARBA" id="ARBA00022529"/>
    </source>
</evidence>
<keyword evidence="18" id="KW-1185">Reference proteome</keyword>
<protein>
    <recommendedName>
        <fullName evidence="16">Gnk2-homologous domain-containing protein</fullName>
    </recommendedName>
</protein>
<evidence type="ECO:0000313" key="17">
    <source>
        <dbReference type="EMBL" id="KAL3517561.1"/>
    </source>
</evidence>
<keyword evidence="5 15" id="KW-0732">Signal</keyword>
<evidence type="ECO:0000256" key="7">
    <source>
        <dbReference type="ARBA" id="ARBA00022737"/>
    </source>
</evidence>
<keyword evidence="2" id="KW-0929">Antimicrobial</keyword>
<keyword evidence="8" id="KW-0611">Plant defense</keyword>
<evidence type="ECO:0000256" key="15">
    <source>
        <dbReference type="SAM" id="SignalP"/>
    </source>
</evidence>
<evidence type="ECO:0000256" key="3">
    <source>
        <dbReference type="ARBA" id="ARBA00022577"/>
    </source>
</evidence>
<evidence type="ECO:0000256" key="4">
    <source>
        <dbReference type="ARBA" id="ARBA00022581"/>
    </source>
</evidence>
<evidence type="ECO:0000259" key="16">
    <source>
        <dbReference type="PROSITE" id="PS51473"/>
    </source>
</evidence>
<feature type="chain" id="PRO_5044758626" description="Gnk2-homologous domain-containing protein" evidence="15">
    <location>
        <begin position="29"/>
        <end position="138"/>
    </location>
</feature>
<evidence type="ECO:0000256" key="5">
    <source>
        <dbReference type="ARBA" id="ARBA00022729"/>
    </source>
</evidence>
<evidence type="ECO:0000256" key="14">
    <source>
        <dbReference type="ARBA" id="ARBA00038393"/>
    </source>
</evidence>
<evidence type="ECO:0000256" key="11">
    <source>
        <dbReference type="ARBA" id="ARBA00023035"/>
    </source>
</evidence>
<feature type="signal peptide" evidence="15">
    <location>
        <begin position="1"/>
        <end position="28"/>
    </location>
</feature>
<dbReference type="PROSITE" id="PS51473">
    <property type="entry name" value="GNK2"/>
    <property type="match status" value="1"/>
</dbReference>
<proteinExistence type="inferred from homology"/>
<feature type="domain" description="Gnk2-homologous" evidence="16">
    <location>
        <begin position="32"/>
        <end position="136"/>
    </location>
</feature>
<accession>A0ABD2ZDM8</accession>
<comment type="caution">
    <text evidence="17">The sequence shown here is derived from an EMBL/GenBank/DDBJ whole genome shotgun (WGS) entry which is preliminary data.</text>
</comment>
<dbReference type="Pfam" id="PF01657">
    <property type="entry name" value="Stress-antifung"/>
    <property type="match status" value="1"/>
</dbReference>
<dbReference type="GO" id="GO:0005886">
    <property type="term" value="C:plasma membrane"/>
    <property type="evidence" value="ECO:0007669"/>
    <property type="project" value="UniProtKB-SubCell"/>
</dbReference>
<dbReference type="Gene3D" id="3.30.430.20">
    <property type="entry name" value="Gnk2 domain, C-X8-C-X2-C motif"/>
    <property type="match status" value="1"/>
</dbReference>
<keyword evidence="11" id="KW-0465">Mannose-binding</keyword>
<keyword evidence="9" id="KW-0965">Cell junction</keyword>
<dbReference type="InterPro" id="IPR051378">
    <property type="entry name" value="Cell2Cell_Antifungal"/>
</dbReference>
<evidence type="ECO:0000256" key="6">
    <source>
        <dbReference type="ARBA" id="ARBA00022734"/>
    </source>
</evidence>
<gene>
    <name evidence="17" type="ORF">ACH5RR_020150</name>
</gene>
<keyword evidence="10" id="KW-0044">Antibiotic</keyword>
<dbReference type="AlphaFoldDB" id="A0ABD2ZDM8"/>
<keyword evidence="7" id="KW-0677">Repeat</keyword>
<dbReference type="PANTHER" id="PTHR32080">
    <property type="entry name" value="ANTIFUNGAL PROTEIN GINKBILOBIN-2-LIKE"/>
    <property type="match status" value="1"/>
</dbReference>
<dbReference type="GO" id="GO:0050832">
    <property type="term" value="P:defense response to fungus"/>
    <property type="evidence" value="ECO:0007669"/>
    <property type="project" value="UniProtKB-KW"/>
</dbReference>
<comment type="similarity">
    <text evidence="14">Belongs to the cysteine-rich repeat secretory protein family. Plasmodesmata-located proteins (PDLD) subfamily.</text>
</comment>
<evidence type="ECO:0000256" key="10">
    <source>
        <dbReference type="ARBA" id="ARBA00023022"/>
    </source>
</evidence>
<evidence type="ECO:0000256" key="13">
    <source>
        <dbReference type="ARBA" id="ARBA00024184"/>
    </source>
</evidence>
<dbReference type="GO" id="GO:0031640">
    <property type="term" value="P:killing of cells of another organism"/>
    <property type="evidence" value="ECO:0007669"/>
    <property type="project" value="UniProtKB-KW"/>
</dbReference>
<keyword evidence="6" id="KW-0430">Lectin</keyword>
<evidence type="ECO:0000256" key="8">
    <source>
        <dbReference type="ARBA" id="ARBA00022821"/>
    </source>
</evidence>
<keyword evidence="12" id="KW-1015">Disulfide bond</keyword>
<dbReference type="InterPro" id="IPR038408">
    <property type="entry name" value="GNK2_sf"/>
</dbReference>
<dbReference type="EMBL" id="JBJUIK010000009">
    <property type="protein sequence ID" value="KAL3517561.1"/>
    <property type="molecule type" value="Genomic_DNA"/>
</dbReference>
<dbReference type="GO" id="GO:0009506">
    <property type="term" value="C:plasmodesma"/>
    <property type="evidence" value="ECO:0007669"/>
    <property type="project" value="UniProtKB-SubCell"/>
</dbReference>
<evidence type="ECO:0000313" key="18">
    <source>
        <dbReference type="Proteomes" id="UP001630127"/>
    </source>
</evidence>
<name>A0ABD2ZDM8_9GENT</name>
<sequence length="138" mass="15003">MGRLFQIAAISAAIFVGMVVLYCSSVECAPNTRVINVLCNTGVYFEDDPFAISLAYILADLETETPSSKGYDYRNISPYPNAFAYGHANCNHNITSSDCRTCLGAANTTILAGCNSRIGARAVLVDCSMRYEQYPFTV</sequence>
<evidence type="ECO:0000256" key="1">
    <source>
        <dbReference type="ARBA" id="ARBA00004251"/>
    </source>
</evidence>